<gene>
    <name evidence="6" type="ORF">OGAPHI_000340</name>
</gene>
<dbReference type="RefSeq" id="XP_046064811.1">
    <property type="nucleotide sequence ID" value="XM_046204392.1"/>
</dbReference>
<reference evidence="6" key="2">
    <citation type="submission" date="2021-01" db="EMBL/GenBank/DDBJ databases">
        <authorList>
            <person name="Schikora-Tamarit M.A."/>
        </authorList>
    </citation>
    <scope>NUCLEOTIDE SEQUENCE</scope>
    <source>
        <strain evidence="6">CBS6075</strain>
    </source>
</reference>
<keyword evidence="2" id="KW-0539">Nucleus</keyword>
<dbReference type="GeneID" id="70232308"/>
<dbReference type="AlphaFoldDB" id="A0A9P8PHJ1"/>
<evidence type="ECO:0000313" key="6">
    <source>
        <dbReference type="EMBL" id="KAH3671635.1"/>
    </source>
</evidence>
<protein>
    <recommendedName>
        <fullName evidence="5">Small-subunit processome Utp12 domain-containing protein</fullName>
    </recommendedName>
</protein>
<dbReference type="Proteomes" id="UP000769157">
    <property type="component" value="Unassembled WGS sequence"/>
</dbReference>
<dbReference type="OrthoDB" id="30195at2759"/>
<dbReference type="EMBL" id="JAEUBE010000055">
    <property type="protein sequence ID" value="KAH3671635.1"/>
    <property type="molecule type" value="Genomic_DNA"/>
</dbReference>
<dbReference type="InterPro" id="IPR036322">
    <property type="entry name" value="WD40_repeat_dom_sf"/>
</dbReference>
<accession>A0A9P8PHJ1</accession>
<comment type="similarity">
    <text evidence="3">Belongs to the UTP5 family.</text>
</comment>
<evidence type="ECO:0000313" key="7">
    <source>
        <dbReference type="Proteomes" id="UP000769157"/>
    </source>
</evidence>
<dbReference type="SUPFAM" id="SSF50978">
    <property type="entry name" value="WD40 repeat-like"/>
    <property type="match status" value="1"/>
</dbReference>
<organism evidence="6 7">
    <name type="scientific">Ogataea philodendri</name>
    <dbReference type="NCBI Taxonomy" id="1378263"/>
    <lineage>
        <taxon>Eukaryota</taxon>
        <taxon>Fungi</taxon>
        <taxon>Dikarya</taxon>
        <taxon>Ascomycota</taxon>
        <taxon>Saccharomycotina</taxon>
        <taxon>Pichiomycetes</taxon>
        <taxon>Pichiales</taxon>
        <taxon>Pichiaceae</taxon>
        <taxon>Ogataea</taxon>
    </lineage>
</organism>
<sequence length="511" mass="56905">MRLVESVADPQGRFLACVLASTARTEIKIVSFESEEFKSSIEFDSDTEIERVKWLRNENTGYLGVLLSNNEILVYSPLAKEVINKISTGFALSDFTDGPGVDVWGYDKKNMTLRKFGLFENRIVDSRPWATDKQCQYLQFLESNLAIASSALYIIDPYKIQESQQDVKIPAPKSHQASITNVVQCKSNTDLLAVSRAEDSLVQIVSVASSKVLLTLKCLSAAVSITLLEPLSLAVVTEDGTIEIFADVFGKKARKQVGSNLQLKTNTGVKFVNLVAKDSHFIGSWFDGYEANFTEFEVENLAQDGEITIDVGEENESESDVEMDDEENPTEEEEDTEYHRDEVSEVHALIVENLADVELLATILSQNQESAKSTMFLLKDQESLDLFRSLALVLSDDGQKSQGLGNWLKWLLISKGGLISKDPESVALLKLLQAMLNENSRILPNLLALQGRLALLQSQLKLRNDIMSKKDTGAQNDVSFAESSVFLDGENDDYEFEEEAEDDKSDDEDED</sequence>
<comment type="subcellular location">
    <subcellularLocation>
        <location evidence="1">Nucleus</location>
    </subcellularLocation>
</comment>
<name>A0A9P8PHJ1_9ASCO</name>
<reference evidence="6" key="1">
    <citation type="journal article" date="2021" name="Open Biol.">
        <title>Shared evolutionary footprints suggest mitochondrial oxidative damage underlies multiple complex I losses in fungi.</title>
        <authorList>
            <person name="Schikora-Tamarit M.A."/>
            <person name="Marcet-Houben M."/>
            <person name="Nosek J."/>
            <person name="Gabaldon T."/>
        </authorList>
    </citation>
    <scope>NUCLEOTIDE SEQUENCE</scope>
    <source>
        <strain evidence="6">CBS6075</strain>
    </source>
</reference>
<feature type="compositionally biased region" description="Acidic residues" evidence="4">
    <location>
        <begin position="489"/>
        <end position="511"/>
    </location>
</feature>
<dbReference type="Pfam" id="PF04003">
    <property type="entry name" value="Utp12"/>
    <property type="match status" value="1"/>
</dbReference>
<feature type="region of interest" description="Disordered" evidence="4">
    <location>
        <begin position="479"/>
        <end position="511"/>
    </location>
</feature>
<feature type="compositionally biased region" description="Acidic residues" evidence="4">
    <location>
        <begin position="311"/>
        <end position="336"/>
    </location>
</feature>
<dbReference type="InterPro" id="IPR052414">
    <property type="entry name" value="U3_snoRNA-assoc_WDR"/>
</dbReference>
<dbReference type="InterPro" id="IPR007148">
    <property type="entry name" value="SSU_processome_Utp12"/>
</dbReference>
<feature type="region of interest" description="Disordered" evidence="4">
    <location>
        <begin position="311"/>
        <end position="340"/>
    </location>
</feature>
<comment type="caution">
    <text evidence="6">The sequence shown here is derived from an EMBL/GenBank/DDBJ whole genome shotgun (WGS) entry which is preliminary data.</text>
</comment>
<evidence type="ECO:0000256" key="3">
    <source>
        <dbReference type="ARBA" id="ARBA00038335"/>
    </source>
</evidence>
<keyword evidence="7" id="KW-1185">Reference proteome</keyword>
<evidence type="ECO:0000256" key="4">
    <source>
        <dbReference type="SAM" id="MobiDB-lite"/>
    </source>
</evidence>
<dbReference type="PANTHER" id="PTHR44267">
    <property type="entry name" value="WD REPEAT-CONTAINING PROTEIN 43"/>
    <property type="match status" value="1"/>
</dbReference>
<dbReference type="GO" id="GO:0005730">
    <property type="term" value="C:nucleolus"/>
    <property type="evidence" value="ECO:0007669"/>
    <property type="project" value="TreeGrafter"/>
</dbReference>
<evidence type="ECO:0000259" key="5">
    <source>
        <dbReference type="Pfam" id="PF04003"/>
    </source>
</evidence>
<feature type="domain" description="Small-subunit processome Utp12" evidence="5">
    <location>
        <begin position="358"/>
        <end position="458"/>
    </location>
</feature>
<evidence type="ECO:0000256" key="2">
    <source>
        <dbReference type="ARBA" id="ARBA00023242"/>
    </source>
</evidence>
<evidence type="ECO:0000256" key="1">
    <source>
        <dbReference type="ARBA" id="ARBA00004123"/>
    </source>
</evidence>
<dbReference type="GO" id="GO:0000462">
    <property type="term" value="P:maturation of SSU-rRNA from tricistronic rRNA transcript (SSU-rRNA, 5.8S rRNA, LSU-rRNA)"/>
    <property type="evidence" value="ECO:0007669"/>
    <property type="project" value="TreeGrafter"/>
</dbReference>
<proteinExistence type="inferred from homology"/>
<dbReference type="PANTHER" id="PTHR44267:SF1">
    <property type="entry name" value="WD REPEAT-CONTAINING PROTEIN 43"/>
    <property type="match status" value="1"/>
</dbReference>